<dbReference type="GO" id="GO:0008494">
    <property type="term" value="F:translation activator activity"/>
    <property type="evidence" value="ECO:0007669"/>
    <property type="project" value="TreeGrafter"/>
</dbReference>
<dbReference type="InterPro" id="IPR051367">
    <property type="entry name" value="mRNA_TranslReg/HistoneTransl"/>
</dbReference>
<feature type="region of interest" description="Disordered" evidence="3">
    <location>
        <begin position="124"/>
        <end position="151"/>
    </location>
</feature>
<evidence type="ECO:0000256" key="2">
    <source>
        <dbReference type="ARBA" id="ARBA00023242"/>
    </source>
</evidence>
<evidence type="ECO:0000256" key="3">
    <source>
        <dbReference type="SAM" id="MobiDB-lite"/>
    </source>
</evidence>
<sequence>MGEPSREEYKIQSFDAETQQLLKTALKAACFETDGEYSVCQRSYSNCSRLMPSRCNTQHRNPGAVDLEKVANVIVDHSLQDCVFSKEAGRMCYAIIQVNNIPMMALVNPVYDCLFRLAQPDSLSKEEEVGGPSPGTSTEGCRMDSPAQPSVSPLLTEVDCLVLQLHRVG</sequence>
<accession>A0A2J8Y0M7</accession>
<keyword evidence="2" id="KW-0539">Nucleus</keyword>
<gene>
    <name evidence="4" type="ORF">CR201_G0021366</name>
</gene>
<dbReference type="GO" id="GO:0005634">
    <property type="term" value="C:nucleus"/>
    <property type="evidence" value="ECO:0007669"/>
    <property type="project" value="UniProtKB-SubCell"/>
</dbReference>
<proteinExistence type="predicted"/>
<reference evidence="4" key="1">
    <citation type="submission" date="2017-12" db="EMBL/GenBank/DDBJ databases">
        <title>High-resolution comparative analysis of great ape genomes.</title>
        <authorList>
            <person name="Pollen A."/>
            <person name="Hastie A."/>
            <person name="Hormozdiari F."/>
            <person name="Dougherty M."/>
            <person name="Liu R."/>
            <person name="Chaisson M."/>
            <person name="Hoppe E."/>
            <person name="Hill C."/>
            <person name="Pang A."/>
            <person name="Hillier L."/>
            <person name="Baker C."/>
            <person name="Armstrong J."/>
            <person name="Shendure J."/>
            <person name="Paten B."/>
            <person name="Wilson R."/>
            <person name="Chao H."/>
            <person name="Schneider V."/>
            <person name="Ventura M."/>
            <person name="Kronenberg Z."/>
            <person name="Murali S."/>
            <person name="Gordon D."/>
            <person name="Cantsilieris S."/>
            <person name="Munson K."/>
            <person name="Nelson B."/>
            <person name="Raja A."/>
            <person name="Underwood J."/>
            <person name="Diekhans M."/>
            <person name="Fiddes I."/>
            <person name="Haussler D."/>
            <person name="Eichler E."/>
        </authorList>
    </citation>
    <scope>NUCLEOTIDE SEQUENCE [LARGE SCALE GENOMIC DNA]</scope>
    <source>
        <strain evidence="4">Susie</strain>
    </source>
</reference>
<evidence type="ECO:0000256" key="1">
    <source>
        <dbReference type="ARBA" id="ARBA00004123"/>
    </source>
</evidence>
<dbReference type="PANTHER" id="PTHR23254:SF17">
    <property type="entry name" value="MIF4G DOMAIN-CONTAINING PROTEIN"/>
    <property type="match status" value="1"/>
</dbReference>
<comment type="subcellular location">
    <subcellularLocation>
        <location evidence="1">Nucleus</location>
    </subcellularLocation>
</comment>
<comment type="caution">
    <text evidence="4">The sequence shown here is derived from an EMBL/GenBank/DDBJ whole genome shotgun (WGS) entry which is preliminary data.</text>
</comment>
<evidence type="ECO:0000313" key="4">
    <source>
        <dbReference type="EMBL" id="PNJ87808.1"/>
    </source>
</evidence>
<dbReference type="AlphaFoldDB" id="A0A2J8Y0M7"/>
<dbReference type="GO" id="GO:0006446">
    <property type="term" value="P:regulation of translational initiation"/>
    <property type="evidence" value="ECO:0007669"/>
    <property type="project" value="TreeGrafter"/>
</dbReference>
<protein>
    <submittedName>
        <fullName evidence="4">MIF4GD isoform 10</fullName>
    </submittedName>
</protein>
<feature type="non-terminal residue" evidence="4">
    <location>
        <position position="169"/>
    </location>
</feature>
<dbReference type="GO" id="GO:0005829">
    <property type="term" value="C:cytosol"/>
    <property type="evidence" value="ECO:0007669"/>
    <property type="project" value="TreeGrafter"/>
</dbReference>
<dbReference type="PANTHER" id="PTHR23254">
    <property type="entry name" value="EIF4G DOMAIN PROTEIN"/>
    <property type="match status" value="1"/>
</dbReference>
<organism evidence="4">
    <name type="scientific">Pongo abelii</name>
    <name type="common">Sumatran orangutan</name>
    <name type="synonym">Pongo pygmaeus abelii</name>
    <dbReference type="NCBI Taxonomy" id="9601"/>
    <lineage>
        <taxon>Eukaryota</taxon>
        <taxon>Metazoa</taxon>
        <taxon>Chordata</taxon>
        <taxon>Craniata</taxon>
        <taxon>Vertebrata</taxon>
        <taxon>Euteleostomi</taxon>
        <taxon>Mammalia</taxon>
        <taxon>Eutheria</taxon>
        <taxon>Euarchontoglires</taxon>
        <taxon>Primates</taxon>
        <taxon>Haplorrhini</taxon>
        <taxon>Catarrhini</taxon>
        <taxon>Hominidae</taxon>
        <taxon>Pongo</taxon>
    </lineage>
</organism>
<dbReference type="EMBL" id="NDHI03003284">
    <property type="protein sequence ID" value="PNJ87808.1"/>
    <property type="molecule type" value="Genomic_DNA"/>
</dbReference>
<name>A0A2J8Y0M7_PONAB</name>